<protein>
    <submittedName>
        <fullName evidence="1">Uncharacterized protein</fullName>
    </submittedName>
</protein>
<dbReference type="AlphaFoldDB" id="A0A6A4S6C2"/>
<evidence type="ECO:0000313" key="1">
    <source>
        <dbReference type="EMBL" id="KAF0026671.1"/>
    </source>
</evidence>
<reference evidence="1 2" key="1">
    <citation type="submission" date="2019-06" db="EMBL/GenBank/DDBJ databases">
        <title>Draft genomes of female and male turbot (Scophthalmus maximus).</title>
        <authorList>
            <person name="Xu H."/>
            <person name="Xu X.-W."/>
            <person name="Shao C."/>
            <person name="Chen S."/>
        </authorList>
    </citation>
    <scope>NUCLEOTIDE SEQUENCE [LARGE SCALE GENOMIC DNA]</scope>
    <source>
        <strain evidence="1">Ysfricsl-2016a</strain>
        <tissue evidence="1">Blood</tissue>
    </source>
</reference>
<dbReference type="Proteomes" id="UP000438429">
    <property type="component" value="Unassembled WGS sequence"/>
</dbReference>
<name>A0A6A4S6C2_SCOMX</name>
<proteinExistence type="predicted"/>
<gene>
    <name evidence="1" type="ORF">F2P81_021408</name>
</gene>
<dbReference type="EMBL" id="VEVO01000019">
    <property type="protein sequence ID" value="KAF0026671.1"/>
    <property type="molecule type" value="Genomic_DNA"/>
</dbReference>
<comment type="caution">
    <text evidence="1">The sequence shown here is derived from an EMBL/GenBank/DDBJ whole genome shotgun (WGS) entry which is preliminary data.</text>
</comment>
<accession>A0A6A4S6C2</accession>
<organism evidence="1 2">
    <name type="scientific">Scophthalmus maximus</name>
    <name type="common">Turbot</name>
    <name type="synonym">Psetta maxima</name>
    <dbReference type="NCBI Taxonomy" id="52904"/>
    <lineage>
        <taxon>Eukaryota</taxon>
        <taxon>Metazoa</taxon>
        <taxon>Chordata</taxon>
        <taxon>Craniata</taxon>
        <taxon>Vertebrata</taxon>
        <taxon>Euteleostomi</taxon>
        <taxon>Actinopterygii</taxon>
        <taxon>Neopterygii</taxon>
        <taxon>Teleostei</taxon>
        <taxon>Neoteleostei</taxon>
        <taxon>Acanthomorphata</taxon>
        <taxon>Carangaria</taxon>
        <taxon>Pleuronectiformes</taxon>
        <taxon>Pleuronectoidei</taxon>
        <taxon>Scophthalmidae</taxon>
        <taxon>Scophthalmus</taxon>
    </lineage>
</organism>
<sequence length="111" mass="12269">MSWEVEGCVDVIATSHHGRLVSLGGFNVASLSPPAQCRGPFVSDKSLARLAEWESEPCYCNHWNPLRADDAPFTTSSGGYTFHWVMVTDNADYTDAQYVDALTRMFECVCA</sequence>
<evidence type="ECO:0000313" key="2">
    <source>
        <dbReference type="Proteomes" id="UP000438429"/>
    </source>
</evidence>